<accession>A0ABM7T0Q4</accession>
<evidence type="ECO:0000313" key="2">
    <source>
        <dbReference type="Proteomes" id="UP000824633"/>
    </source>
</evidence>
<protein>
    <submittedName>
        <fullName evidence="1">Uncharacterized protein</fullName>
    </submittedName>
</protein>
<reference evidence="2" key="1">
    <citation type="submission" date="2021-07" db="EMBL/GenBank/DDBJ databases">
        <title>Complete genome sequencing of a Clostridium isolate.</title>
        <authorList>
            <person name="Ueki A."/>
            <person name="Tonouchi A."/>
        </authorList>
    </citation>
    <scope>NUCLEOTIDE SEQUENCE [LARGE SCALE GENOMIC DNA]</scope>
    <source>
        <strain evidence="2">C5S11</strain>
    </source>
</reference>
<evidence type="ECO:0000313" key="1">
    <source>
        <dbReference type="EMBL" id="BCZ45471.1"/>
    </source>
</evidence>
<sequence length="47" mass="5477">MSLESIIVTLYGSQKSILIKTLKELEDLKDLGLSRYIWELKVAMMKF</sequence>
<keyword evidence="2" id="KW-1185">Reference proteome</keyword>
<organism evidence="1 2">
    <name type="scientific">Clostridium gelidum</name>
    <dbReference type="NCBI Taxonomy" id="704125"/>
    <lineage>
        <taxon>Bacteria</taxon>
        <taxon>Bacillati</taxon>
        <taxon>Bacillota</taxon>
        <taxon>Clostridia</taxon>
        <taxon>Eubacteriales</taxon>
        <taxon>Clostridiaceae</taxon>
        <taxon>Clostridium</taxon>
    </lineage>
</organism>
<name>A0ABM7T0Q4_9CLOT</name>
<gene>
    <name evidence="1" type="ORF">psyc5s11_15380</name>
</gene>
<dbReference type="Proteomes" id="UP000824633">
    <property type="component" value="Chromosome"/>
</dbReference>
<proteinExistence type="predicted"/>
<dbReference type="EMBL" id="AP024849">
    <property type="protein sequence ID" value="BCZ45471.1"/>
    <property type="molecule type" value="Genomic_DNA"/>
</dbReference>